<dbReference type="PANTHER" id="PTHR42848:SF1">
    <property type="entry name" value="HOLLIDAY JUNCTION BRANCH MIGRATION COMPLEX SUBUNIT RUVB"/>
    <property type="match status" value="1"/>
</dbReference>
<dbReference type="InterPro" id="IPR008824">
    <property type="entry name" value="RuvB-like_N"/>
</dbReference>
<evidence type="ECO:0000259" key="10">
    <source>
        <dbReference type="SMART" id="SM00382"/>
    </source>
</evidence>
<reference evidence="12" key="1">
    <citation type="submission" date="2017-02" db="EMBL/GenBank/DDBJ databases">
        <title>Complete genome sequence of Cupriavidus necator strain NH9, a 3-chlorobenzoate degrader.</title>
        <authorList>
            <person name="Moriuchi R."/>
            <person name="Dohra H."/>
            <person name="Ogawa N."/>
        </authorList>
    </citation>
    <scope>NUCLEOTIDE SEQUENCE [LARGE SCALE GENOMIC DNA]</scope>
    <source>
        <strain evidence="12">NH9</strain>
    </source>
</reference>
<dbReference type="NCBIfam" id="TIGR00635">
    <property type="entry name" value="ruvB"/>
    <property type="match status" value="1"/>
</dbReference>
<feature type="binding site" evidence="9">
    <location>
        <position position="76"/>
    </location>
    <ligand>
        <name>Mg(2+)</name>
        <dbReference type="ChEBI" id="CHEBI:18420"/>
    </ligand>
</feature>
<feature type="binding site" evidence="9">
    <location>
        <position position="30"/>
    </location>
    <ligand>
        <name>ATP</name>
        <dbReference type="ChEBI" id="CHEBI:30616"/>
    </ligand>
</feature>
<keyword evidence="4 9" id="KW-0378">Hydrolase</keyword>
<gene>
    <name evidence="9" type="primary">ruvB</name>
    <name evidence="11" type="ORF">BJN34_03065</name>
</gene>
<dbReference type="GO" id="GO:0006281">
    <property type="term" value="P:DNA repair"/>
    <property type="evidence" value="ECO:0007669"/>
    <property type="project" value="UniProtKB-UniRule"/>
</dbReference>
<dbReference type="GO" id="GO:0016887">
    <property type="term" value="F:ATP hydrolysis activity"/>
    <property type="evidence" value="ECO:0007669"/>
    <property type="project" value="RHEA"/>
</dbReference>
<dbReference type="KEGG" id="cuh:BJN34_03065"/>
<dbReference type="GO" id="GO:0009378">
    <property type="term" value="F:four-way junction helicase activity"/>
    <property type="evidence" value="ECO:0007669"/>
    <property type="project" value="InterPro"/>
</dbReference>
<dbReference type="Proteomes" id="UP000189627">
    <property type="component" value="Chromosome 1"/>
</dbReference>
<proteinExistence type="inferred from homology"/>
<dbReference type="FunFam" id="1.10.10.10:FF:000086">
    <property type="entry name" value="Holliday junction ATP-dependent DNA helicase RuvB"/>
    <property type="match status" value="1"/>
</dbReference>
<organism evidence="11 12">
    <name type="scientific">Cupriavidus necator</name>
    <name type="common">Alcaligenes eutrophus</name>
    <name type="synonym">Ralstonia eutropha</name>
    <dbReference type="NCBI Taxonomy" id="106590"/>
    <lineage>
        <taxon>Bacteria</taxon>
        <taxon>Pseudomonadati</taxon>
        <taxon>Pseudomonadota</taxon>
        <taxon>Betaproteobacteria</taxon>
        <taxon>Burkholderiales</taxon>
        <taxon>Burkholderiaceae</taxon>
        <taxon>Cupriavidus</taxon>
    </lineage>
</organism>
<feature type="region of interest" description="Head domain (RuvB-H)" evidence="9">
    <location>
        <begin position="265"/>
        <end position="354"/>
    </location>
</feature>
<protein>
    <recommendedName>
        <fullName evidence="9">Holliday junction branch migration complex subunit RuvB</fullName>
        <ecNumber evidence="9">3.6.4.-</ecNumber>
    </recommendedName>
</protein>
<dbReference type="Gene3D" id="3.40.50.300">
    <property type="entry name" value="P-loop containing nucleotide triphosphate hydrolases"/>
    <property type="match status" value="1"/>
</dbReference>
<dbReference type="GO" id="GO:0005737">
    <property type="term" value="C:cytoplasm"/>
    <property type="evidence" value="ECO:0007669"/>
    <property type="project" value="UniProtKB-SubCell"/>
</dbReference>
<dbReference type="SMART" id="SM00382">
    <property type="entry name" value="AAA"/>
    <property type="match status" value="1"/>
</dbReference>
<dbReference type="Pfam" id="PF05496">
    <property type="entry name" value="RuvB_N"/>
    <property type="match status" value="1"/>
</dbReference>
<comment type="subunit">
    <text evidence="9">Homohexamer. Forms an RuvA(8)-RuvB(12)-Holliday junction (HJ) complex. HJ DNA is sandwiched between 2 RuvA tetramers; dsDNA enters through RuvA and exits via RuvB. An RuvB hexamer assembles on each DNA strand where it exits the tetramer. Each RuvB hexamer is contacted by two RuvA subunits (via domain III) on 2 adjacent RuvB subunits; this complex drives branch migration. In the full resolvosome a probable DNA-RuvA(4)-RuvB(12)-RuvC(2) complex forms which resolves the HJ.</text>
</comment>
<dbReference type="InterPro" id="IPR027417">
    <property type="entry name" value="P-loop_NTPase"/>
</dbReference>
<dbReference type="Pfam" id="PF05491">
    <property type="entry name" value="WHD_RuvB"/>
    <property type="match status" value="1"/>
</dbReference>
<keyword evidence="3 9" id="KW-0227">DNA damage</keyword>
<dbReference type="Gene3D" id="1.10.10.10">
    <property type="entry name" value="Winged helix-like DNA-binding domain superfamily/Winged helix DNA-binding domain"/>
    <property type="match status" value="1"/>
</dbReference>
<evidence type="ECO:0000256" key="3">
    <source>
        <dbReference type="ARBA" id="ARBA00022763"/>
    </source>
</evidence>
<keyword evidence="1 9" id="KW-0963">Cytoplasm</keyword>
<accession>A0A1U9UJN5</accession>
<evidence type="ECO:0000256" key="7">
    <source>
        <dbReference type="ARBA" id="ARBA00023172"/>
    </source>
</evidence>
<keyword evidence="7 9" id="KW-0233">DNA recombination</keyword>
<dbReference type="GO" id="GO:0048476">
    <property type="term" value="C:Holliday junction resolvase complex"/>
    <property type="evidence" value="ECO:0007669"/>
    <property type="project" value="UniProtKB-UniRule"/>
</dbReference>
<feature type="binding site" evidence="9">
    <location>
        <position position="77"/>
    </location>
    <ligand>
        <name>ATP</name>
        <dbReference type="ChEBI" id="CHEBI:30616"/>
    </ligand>
</feature>
<feature type="binding site" evidence="9">
    <location>
        <position position="76"/>
    </location>
    <ligand>
        <name>ATP</name>
        <dbReference type="ChEBI" id="CHEBI:30616"/>
    </ligand>
</feature>
<feature type="region of interest" description="Small ATPAse domain (RuvB-S)" evidence="9">
    <location>
        <begin position="192"/>
        <end position="262"/>
    </location>
</feature>
<evidence type="ECO:0000256" key="9">
    <source>
        <dbReference type="HAMAP-Rule" id="MF_00016"/>
    </source>
</evidence>
<comment type="function">
    <text evidence="9">The RuvA-RuvB-RuvC complex processes Holliday junction (HJ) DNA during genetic recombination and DNA repair, while the RuvA-RuvB complex plays an important role in the rescue of blocked DNA replication forks via replication fork reversal (RFR). RuvA specifically binds to HJ cruciform DNA, conferring on it an open structure. The RuvB hexamer acts as an ATP-dependent pump, pulling dsDNA into and through the RuvAB complex. RuvB forms 2 homohexamers on either side of HJ DNA bound by 1 or 2 RuvA tetramers; 4 subunits per hexamer contact DNA at a time. Coordinated motions by a converter formed by DNA-disengaged RuvB subunits stimulates ATP hydrolysis and nucleotide exchange. Immobilization of the converter enables RuvB to convert the ATP-contained energy into a lever motion, pulling 2 nucleotides of DNA out of the RuvA tetramer per ATP hydrolyzed, thus driving DNA branch migration. The RuvB motors rotate together with the DNA substrate, which together with the progressing nucleotide cycle form the mechanistic basis for DNA recombination by continuous HJ branch migration. Branch migration allows RuvC to scan DNA until it finds its consensus sequence, where it cleaves and resolves cruciform DNA.</text>
</comment>
<feature type="binding site" evidence="9">
    <location>
        <position position="31"/>
    </location>
    <ligand>
        <name>ATP</name>
        <dbReference type="ChEBI" id="CHEBI:30616"/>
    </ligand>
</feature>
<dbReference type="SUPFAM" id="SSF46785">
    <property type="entry name" value="Winged helix' DNA-binding domain"/>
    <property type="match status" value="1"/>
</dbReference>
<dbReference type="GO" id="GO:0005524">
    <property type="term" value="F:ATP binding"/>
    <property type="evidence" value="ECO:0007669"/>
    <property type="project" value="UniProtKB-UniRule"/>
</dbReference>
<feature type="binding site" evidence="9">
    <location>
        <begin position="138"/>
        <end position="140"/>
    </location>
    <ligand>
        <name>ATP</name>
        <dbReference type="ChEBI" id="CHEBI:30616"/>
    </ligand>
</feature>
<dbReference type="FunFam" id="3.40.50.300:FF:000073">
    <property type="entry name" value="Holliday junction ATP-dependent DNA helicase RuvB"/>
    <property type="match status" value="1"/>
</dbReference>
<dbReference type="InterPro" id="IPR008823">
    <property type="entry name" value="RuvB_wg_C"/>
</dbReference>
<dbReference type="InterPro" id="IPR003593">
    <property type="entry name" value="AAA+_ATPase"/>
</dbReference>
<evidence type="ECO:0000256" key="4">
    <source>
        <dbReference type="ARBA" id="ARBA00022801"/>
    </source>
</evidence>
<dbReference type="PANTHER" id="PTHR42848">
    <property type="match status" value="1"/>
</dbReference>
<dbReference type="InterPro" id="IPR041445">
    <property type="entry name" value="AAA_lid_4"/>
</dbReference>
<dbReference type="RefSeq" id="WP_078198461.1">
    <property type="nucleotide sequence ID" value="NZ_CP017757.2"/>
</dbReference>
<keyword evidence="11" id="KW-0347">Helicase</keyword>
<evidence type="ECO:0000313" key="12">
    <source>
        <dbReference type="Proteomes" id="UP000189627"/>
    </source>
</evidence>
<dbReference type="InterPro" id="IPR036390">
    <property type="entry name" value="WH_DNA-bd_sf"/>
</dbReference>
<feature type="binding site" evidence="9">
    <location>
        <position position="320"/>
    </location>
    <ligand>
        <name>DNA</name>
        <dbReference type="ChEBI" id="CHEBI:16991"/>
    </ligand>
</feature>
<comment type="domain">
    <text evidence="9">Has 3 domains, the large (RuvB-L) and small ATPase (RuvB-S) domains and the C-terminal head (RuvB-H) domain. The head domain binds DNA, while the ATPase domains jointly bind ATP, ADP or are empty depending on the state of the subunit in the translocation cycle. During a single DNA translocation step the structure of each domain remains the same, but their relative positions change.</text>
</comment>
<dbReference type="AlphaFoldDB" id="A0A1U9UJN5"/>
<feature type="domain" description="AAA+ ATPase" evidence="10">
    <location>
        <begin position="61"/>
        <end position="188"/>
    </location>
</feature>
<dbReference type="SUPFAM" id="SSF52540">
    <property type="entry name" value="P-loop containing nucleoside triphosphate hydrolases"/>
    <property type="match status" value="1"/>
</dbReference>
<comment type="catalytic activity">
    <reaction evidence="9">
        <text>ATP + H2O = ADP + phosphate + H(+)</text>
        <dbReference type="Rhea" id="RHEA:13065"/>
        <dbReference type="ChEBI" id="CHEBI:15377"/>
        <dbReference type="ChEBI" id="CHEBI:15378"/>
        <dbReference type="ChEBI" id="CHEBI:30616"/>
        <dbReference type="ChEBI" id="CHEBI:43474"/>
        <dbReference type="ChEBI" id="CHEBI:456216"/>
    </reaction>
</comment>
<dbReference type="EMBL" id="CP017757">
    <property type="protein sequence ID" value="AQV92872.1"/>
    <property type="molecule type" value="Genomic_DNA"/>
</dbReference>
<feature type="binding site" evidence="9">
    <location>
        <position position="181"/>
    </location>
    <ligand>
        <name>ATP</name>
        <dbReference type="ChEBI" id="CHEBI:30616"/>
    </ligand>
</feature>
<dbReference type="InterPro" id="IPR004605">
    <property type="entry name" value="DNA_helicase_Holl-junc_RuvB"/>
</dbReference>
<feature type="binding site" evidence="9">
    <location>
        <position position="301"/>
    </location>
    <ligand>
        <name>DNA</name>
        <dbReference type="ChEBI" id="CHEBI:16991"/>
    </ligand>
</feature>
<comment type="caution">
    <text evidence="9">Lacks conserved residue(s) required for the propagation of feature annotation.</text>
</comment>
<dbReference type="GO" id="GO:0006310">
    <property type="term" value="P:DNA recombination"/>
    <property type="evidence" value="ECO:0007669"/>
    <property type="project" value="UniProtKB-UniRule"/>
</dbReference>
<dbReference type="EC" id="3.6.4.-" evidence="9"/>
<feature type="binding site" evidence="9">
    <location>
        <position position="191"/>
    </location>
    <ligand>
        <name>ATP</name>
        <dbReference type="ChEBI" id="CHEBI:30616"/>
    </ligand>
</feature>
<name>A0A1U9UJN5_CUPNE</name>
<keyword evidence="8 9" id="KW-0234">DNA repair</keyword>
<feature type="binding site" evidence="9">
    <location>
        <position position="75"/>
    </location>
    <ligand>
        <name>ATP</name>
        <dbReference type="ChEBI" id="CHEBI:30616"/>
    </ligand>
</feature>
<feature type="binding site" evidence="9">
    <location>
        <position position="228"/>
    </location>
    <ligand>
        <name>ATP</name>
        <dbReference type="ChEBI" id="CHEBI:30616"/>
    </ligand>
</feature>
<evidence type="ECO:0000256" key="6">
    <source>
        <dbReference type="ARBA" id="ARBA00023125"/>
    </source>
</evidence>
<dbReference type="InterPro" id="IPR036388">
    <property type="entry name" value="WH-like_DNA-bd_sf"/>
</dbReference>
<comment type="subcellular location">
    <subcellularLocation>
        <location evidence="9">Cytoplasm</location>
    </subcellularLocation>
</comment>
<evidence type="ECO:0000256" key="8">
    <source>
        <dbReference type="ARBA" id="ARBA00023204"/>
    </source>
</evidence>
<dbReference type="FunFam" id="1.10.8.60:FF:000023">
    <property type="entry name" value="Holliday junction ATP-dependent DNA helicase RuvB"/>
    <property type="match status" value="1"/>
</dbReference>
<dbReference type="OrthoDB" id="9804478at2"/>
<dbReference type="GO" id="GO:0000400">
    <property type="term" value="F:four-way junction DNA binding"/>
    <property type="evidence" value="ECO:0007669"/>
    <property type="project" value="UniProtKB-UniRule"/>
</dbReference>
<comment type="similarity">
    <text evidence="9">Belongs to the RuvB family.</text>
</comment>
<feature type="binding site" evidence="9">
    <location>
        <position position="72"/>
    </location>
    <ligand>
        <name>ATP</name>
        <dbReference type="ChEBI" id="CHEBI:30616"/>
    </ligand>
</feature>
<sequence length="354" mass="38651">MIETDKLAAPARVIAATPASSHEEAFERALRPKLLDEYVGQEKVRGQLDIFMHAARNRREALDHVLLFGPPGLGKTTLAHIIAREMGVNLRQTSGPVLERPGDLAALLTNLEANDVLFIDEIHRLSPVVEEILYPALEDYQIDIMIGEGPAARSVKLDLQPFTLVGATTRAGMLTNPLRDRFGIVARLEFYTAEELARIVTRSAQLLHAHIDPQGALEIARRARGTPRIANRLLRRVRDYAEVKGDGTITRQMADAALAMLDVDSVGFDLMDRKLLEAVLHKFGGGPVGVDNLAAAIGEERDTIEDVLEPYLIQQGYLQRTPRGRVATAAAYRHFGLASPQAAQGGAGELLGDA</sequence>
<feature type="binding site" evidence="9">
    <location>
        <position position="325"/>
    </location>
    <ligand>
        <name>DNA</name>
        <dbReference type="ChEBI" id="CHEBI:16991"/>
    </ligand>
</feature>
<evidence type="ECO:0000256" key="2">
    <source>
        <dbReference type="ARBA" id="ARBA00022741"/>
    </source>
</evidence>
<dbReference type="NCBIfam" id="NF000868">
    <property type="entry name" value="PRK00080.1"/>
    <property type="match status" value="1"/>
</dbReference>
<keyword evidence="5 9" id="KW-0067">ATP-binding</keyword>
<dbReference type="CDD" id="cd00009">
    <property type="entry name" value="AAA"/>
    <property type="match status" value="1"/>
</dbReference>
<evidence type="ECO:0000256" key="5">
    <source>
        <dbReference type="ARBA" id="ARBA00022840"/>
    </source>
</evidence>
<keyword evidence="2 9" id="KW-0547">Nucleotide-binding</keyword>
<dbReference type="Pfam" id="PF17864">
    <property type="entry name" value="AAA_lid_4"/>
    <property type="match status" value="1"/>
</dbReference>
<dbReference type="Gene3D" id="1.10.8.60">
    <property type="match status" value="1"/>
</dbReference>
<evidence type="ECO:0000313" key="11">
    <source>
        <dbReference type="EMBL" id="AQV92872.1"/>
    </source>
</evidence>
<keyword evidence="6 9" id="KW-0238">DNA-binding</keyword>
<evidence type="ECO:0000256" key="1">
    <source>
        <dbReference type="ARBA" id="ARBA00022490"/>
    </source>
</evidence>
<dbReference type="HAMAP" id="MF_00016">
    <property type="entry name" value="DNA_HJ_migration_RuvB"/>
    <property type="match status" value="1"/>
</dbReference>